<evidence type="ECO:0000313" key="2">
    <source>
        <dbReference type="Proteomes" id="UP000286732"/>
    </source>
</evidence>
<reference evidence="1 2" key="1">
    <citation type="submission" date="2018-06" db="EMBL/GenBank/DDBJ databases">
        <title>Combined omics and stable isotope probing to characterize newly discovered Mariana Back-Arc vent microbial communities.</title>
        <authorList>
            <person name="Trembath-Reichert E."/>
            <person name="Huber J.A."/>
        </authorList>
    </citation>
    <scope>NUCLEOTIDE SEQUENCE [LARGE SCALE GENOMIC DNA]</scope>
    <source>
        <strain evidence="1">MAG 63_2</strain>
    </source>
</reference>
<comment type="caution">
    <text evidence="1">The sequence shown here is derived from an EMBL/GenBank/DDBJ whole genome shotgun (WGS) entry which is preliminary data.</text>
</comment>
<organism evidence="1 2">
    <name type="scientific">SAR324 cluster bacterium</name>
    <dbReference type="NCBI Taxonomy" id="2024889"/>
    <lineage>
        <taxon>Bacteria</taxon>
        <taxon>Deltaproteobacteria</taxon>
        <taxon>SAR324 cluster</taxon>
    </lineage>
</organism>
<dbReference type="EMBL" id="QNZM01000301">
    <property type="protein sequence ID" value="RTZ78248.1"/>
    <property type="molecule type" value="Genomic_DNA"/>
</dbReference>
<accession>A0A432G4H8</accession>
<dbReference type="AlphaFoldDB" id="A0A432G4H8"/>
<gene>
    <name evidence="1" type="ORF">DSY98_07585</name>
</gene>
<proteinExistence type="predicted"/>
<sequence>YIVYIVYILYILDNIELKCLIFKNQILRFFDRIIFELPKIGGLRSHTGDCVAFLLKSRERTSHDA</sequence>
<dbReference type="Proteomes" id="UP000286732">
    <property type="component" value="Unassembled WGS sequence"/>
</dbReference>
<name>A0A432G4H8_9DELT</name>
<protein>
    <submittedName>
        <fullName evidence="1">Uncharacterized protein</fullName>
    </submittedName>
</protein>
<evidence type="ECO:0000313" key="1">
    <source>
        <dbReference type="EMBL" id="RTZ78248.1"/>
    </source>
</evidence>
<feature type="non-terminal residue" evidence="1">
    <location>
        <position position="1"/>
    </location>
</feature>